<evidence type="ECO:0000256" key="1">
    <source>
        <dbReference type="SAM" id="Phobius"/>
    </source>
</evidence>
<keyword evidence="1" id="KW-0472">Membrane</keyword>
<keyword evidence="3" id="KW-1185">Reference proteome</keyword>
<dbReference type="Proteomes" id="UP001341840">
    <property type="component" value="Unassembled WGS sequence"/>
</dbReference>
<organism evidence="2 3">
    <name type="scientific">Stylosanthes scabra</name>
    <dbReference type="NCBI Taxonomy" id="79078"/>
    <lineage>
        <taxon>Eukaryota</taxon>
        <taxon>Viridiplantae</taxon>
        <taxon>Streptophyta</taxon>
        <taxon>Embryophyta</taxon>
        <taxon>Tracheophyta</taxon>
        <taxon>Spermatophyta</taxon>
        <taxon>Magnoliopsida</taxon>
        <taxon>eudicotyledons</taxon>
        <taxon>Gunneridae</taxon>
        <taxon>Pentapetalae</taxon>
        <taxon>rosids</taxon>
        <taxon>fabids</taxon>
        <taxon>Fabales</taxon>
        <taxon>Fabaceae</taxon>
        <taxon>Papilionoideae</taxon>
        <taxon>50 kb inversion clade</taxon>
        <taxon>dalbergioids sensu lato</taxon>
        <taxon>Dalbergieae</taxon>
        <taxon>Pterocarpus clade</taxon>
        <taxon>Stylosanthes</taxon>
    </lineage>
</organism>
<reference evidence="2 3" key="1">
    <citation type="journal article" date="2023" name="Plants (Basel)">
        <title>Bridging the Gap: Combining Genomics and Transcriptomics Approaches to Understand Stylosanthes scabra, an Orphan Legume from the Brazilian Caatinga.</title>
        <authorList>
            <person name="Ferreira-Neto J.R.C."/>
            <person name="da Silva M.D."/>
            <person name="Binneck E."/>
            <person name="de Melo N.F."/>
            <person name="da Silva R.H."/>
            <person name="de Melo A.L.T.M."/>
            <person name="Pandolfi V."/>
            <person name="Bustamante F.O."/>
            <person name="Brasileiro-Vidal A.C."/>
            <person name="Benko-Iseppon A.M."/>
        </authorList>
    </citation>
    <scope>NUCLEOTIDE SEQUENCE [LARGE SCALE GENOMIC DNA]</scope>
    <source>
        <tissue evidence="2">Leaves</tissue>
    </source>
</reference>
<sequence length="119" mass="13314">MCSEVDAEMDLNNRQGSGCSSRSRSQNSWARIPNRGRVCKTSGQRWCGLFAWADEEEDESMNGKALCENSLDQAKMNLGFRVSKVEAEIRVIKCWGLGLIIVMLVVLFGNVWNGLGIRK</sequence>
<evidence type="ECO:0000313" key="2">
    <source>
        <dbReference type="EMBL" id="MED6170741.1"/>
    </source>
</evidence>
<proteinExistence type="predicted"/>
<evidence type="ECO:0000313" key="3">
    <source>
        <dbReference type="Proteomes" id="UP001341840"/>
    </source>
</evidence>
<protein>
    <submittedName>
        <fullName evidence="2">Uncharacterized protein</fullName>
    </submittedName>
</protein>
<gene>
    <name evidence="2" type="ORF">PIB30_034008</name>
</gene>
<accession>A0ABU6VEL9</accession>
<dbReference type="EMBL" id="JASCZI010151191">
    <property type="protein sequence ID" value="MED6170741.1"/>
    <property type="molecule type" value="Genomic_DNA"/>
</dbReference>
<comment type="caution">
    <text evidence="2">The sequence shown here is derived from an EMBL/GenBank/DDBJ whole genome shotgun (WGS) entry which is preliminary data.</text>
</comment>
<feature type="transmembrane region" description="Helical" evidence="1">
    <location>
        <begin position="91"/>
        <end position="112"/>
    </location>
</feature>
<keyword evidence="1" id="KW-1133">Transmembrane helix</keyword>
<keyword evidence="1" id="KW-0812">Transmembrane</keyword>
<name>A0ABU6VEL9_9FABA</name>